<name>A0A2P2P9J4_RHIMU</name>
<organism evidence="1">
    <name type="scientific">Rhizophora mucronata</name>
    <name type="common">Asiatic mangrove</name>
    <dbReference type="NCBI Taxonomy" id="61149"/>
    <lineage>
        <taxon>Eukaryota</taxon>
        <taxon>Viridiplantae</taxon>
        <taxon>Streptophyta</taxon>
        <taxon>Embryophyta</taxon>
        <taxon>Tracheophyta</taxon>
        <taxon>Spermatophyta</taxon>
        <taxon>Magnoliopsida</taxon>
        <taxon>eudicotyledons</taxon>
        <taxon>Gunneridae</taxon>
        <taxon>Pentapetalae</taxon>
        <taxon>rosids</taxon>
        <taxon>fabids</taxon>
        <taxon>Malpighiales</taxon>
        <taxon>Rhizophoraceae</taxon>
        <taxon>Rhizophora</taxon>
    </lineage>
</organism>
<sequence length="49" mass="5474">MQARLGYLVSTSYQKTNSFFIKVEKTTRIVNLTNSGENNISGPSHEPKS</sequence>
<reference evidence="1" key="1">
    <citation type="submission" date="2018-02" db="EMBL/GenBank/DDBJ databases">
        <title>Rhizophora mucronata_Transcriptome.</title>
        <authorList>
            <person name="Meera S.P."/>
            <person name="Sreeshan A."/>
            <person name="Augustine A."/>
        </authorList>
    </citation>
    <scope>NUCLEOTIDE SEQUENCE</scope>
    <source>
        <tissue evidence="1">Leaf</tissue>
    </source>
</reference>
<protein>
    <submittedName>
        <fullName evidence="1">Uncharacterized protein</fullName>
    </submittedName>
</protein>
<dbReference type="EMBL" id="GGEC01070787">
    <property type="protein sequence ID" value="MBX51271.1"/>
    <property type="molecule type" value="Transcribed_RNA"/>
</dbReference>
<evidence type="ECO:0000313" key="1">
    <source>
        <dbReference type="EMBL" id="MBX51271.1"/>
    </source>
</evidence>
<accession>A0A2P2P9J4</accession>
<dbReference type="AlphaFoldDB" id="A0A2P2P9J4"/>
<proteinExistence type="predicted"/>